<evidence type="ECO:0000313" key="3">
    <source>
        <dbReference type="Proteomes" id="UP000720344"/>
    </source>
</evidence>
<feature type="transmembrane region" description="Helical" evidence="1">
    <location>
        <begin position="88"/>
        <end position="107"/>
    </location>
</feature>
<evidence type="ECO:0000256" key="1">
    <source>
        <dbReference type="SAM" id="Phobius"/>
    </source>
</evidence>
<feature type="transmembrane region" description="Helical" evidence="1">
    <location>
        <begin position="195"/>
        <end position="224"/>
    </location>
</feature>
<dbReference type="RefSeq" id="WP_153589970.1">
    <property type="nucleotide sequence ID" value="NZ_JAATWB010000006.1"/>
</dbReference>
<proteinExistence type="predicted"/>
<feature type="transmembrane region" description="Helical" evidence="1">
    <location>
        <begin position="114"/>
        <end position="135"/>
    </location>
</feature>
<feature type="transmembrane region" description="Helical" evidence="1">
    <location>
        <begin position="339"/>
        <end position="356"/>
    </location>
</feature>
<organism evidence="2 3">
    <name type="scientific">Rhodocyclus gracilis</name>
    <dbReference type="NCBI Taxonomy" id="2929842"/>
    <lineage>
        <taxon>Bacteria</taxon>
        <taxon>Pseudomonadati</taxon>
        <taxon>Pseudomonadota</taxon>
        <taxon>Betaproteobacteria</taxon>
        <taxon>Rhodocyclales</taxon>
        <taxon>Rhodocyclaceae</taxon>
        <taxon>Rhodocyclus</taxon>
    </lineage>
</organism>
<keyword evidence="1" id="KW-0472">Membrane</keyword>
<keyword evidence="1" id="KW-1133">Transmembrane helix</keyword>
<protein>
    <recommendedName>
        <fullName evidence="4">Glycosyltransferase RgtA/B/C/D-like domain-containing protein</fullName>
    </recommendedName>
</protein>
<keyword evidence="3" id="KW-1185">Reference proteome</keyword>
<feature type="transmembrane region" description="Helical" evidence="1">
    <location>
        <begin position="362"/>
        <end position="382"/>
    </location>
</feature>
<evidence type="ECO:0008006" key="4">
    <source>
        <dbReference type="Google" id="ProtNLM"/>
    </source>
</evidence>
<evidence type="ECO:0000313" key="2">
    <source>
        <dbReference type="EMBL" id="NJA89605.1"/>
    </source>
</evidence>
<sequence length="506" mass="56534">MDLLFTASLLLGFSIICRIIPRVIWKTFHGSDIHYHYFLIREIKENKYKIPYYTDRVLAGPTESSYPAYYHAFLARLPWPFIQFFDRYGALIFDLFAGGLIAAILFFSGKLSPGLATLSLAIYLILPSLTFSALGPRAYSLTARSFAQAIATIGLVSLVMAQMAEGWACLAWGALSILAFSLVFLSSQFGSQHLFFVLLLSIPLGGGWHSALALSAALLVALALGQQRFIFQIKGQFKHLEWYFNLGMGFVKNRGDWVRLIRGILGVNVRIIAGEFLFHNPLLVGITRSLPFFLALYISFENISSLANRGVFSLLLGSALAWLITSFGVFRVLGEAERYLEFSIGLAWFGLLNFLGGQQLPLWMFAIGVFSLAFCLLNFFILRLQLGGPEADSLGDVANYLESVGAKVLLCLNNSESYYFLNKTNLNIVGFNCNASIRDGHEIFFRTFFSVYPKVSAPNLEKICADNSVDYVLMNRSATTDANGIPYDFTRMCLVLENRTHVLFRT</sequence>
<comment type="caution">
    <text evidence="2">The sequence shown here is derived from an EMBL/GenBank/DDBJ whole genome shotgun (WGS) entry which is preliminary data.</text>
</comment>
<feature type="transmembrane region" description="Helical" evidence="1">
    <location>
        <begin position="141"/>
        <end position="160"/>
    </location>
</feature>
<accession>A0ABX0WIQ9</accession>
<feature type="transmembrane region" description="Helical" evidence="1">
    <location>
        <begin position="282"/>
        <end position="300"/>
    </location>
</feature>
<feature type="transmembrane region" description="Helical" evidence="1">
    <location>
        <begin position="312"/>
        <end position="332"/>
    </location>
</feature>
<reference evidence="3" key="1">
    <citation type="submission" date="2020-03" db="EMBL/GenBank/DDBJ databases">
        <title>Whole-genome sequence of the purple nonsulfur bacterium Rhodocyclus tenuis DSM112.</title>
        <authorList>
            <person name="Kyndt J.A."/>
            <person name="Meyer T.E."/>
        </authorList>
    </citation>
    <scope>NUCLEOTIDE SEQUENCE [LARGE SCALE GENOMIC DNA]</scope>
    <source>
        <strain evidence="3">DSM 112</strain>
    </source>
</reference>
<keyword evidence="1" id="KW-0812">Transmembrane</keyword>
<name>A0ABX0WIQ9_9RHOO</name>
<dbReference type="Proteomes" id="UP000720344">
    <property type="component" value="Unassembled WGS sequence"/>
</dbReference>
<feature type="transmembrane region" description="Helical" evidence="1">
    <location>
        <begin position="167"/>
        <end position="189"/>
    </location>
</feature>
<gene>
    <name evidence="2" type="ORF">HCX48_10265</name>
</gene>
<dbReference type="EMBL" id="JAATWB010000006">
    <property type="protein sequence ID" value="NJA89605.1"/>
    <property type="molecule type" value="Genomic_DNA"/>
</dbReference>